<accession>A0A840YTW7</accession>
<evidence type="ECO:0000313" key="1">
    <source>
        <dbReference type="EMBL" id="MBB5713105.1"/>
    </source>
</evidence>
<keyword evidence="2" id="KW-1185">Reference proteome</keyword>
<sequence length="280" mass="31501">MDADEVAERREVFRLLARGYADQATKLLADEDERSTIYAALELRFALEALAYDLACNYLEELGETKTLEWQAPKLVERLKGIDPWADNAVYVTGVHPETGEKVLMGTDMRMDLRKLKHRYQKLNSALHAPTIAKVESGKPRNMERLRADCRDVLSVVESVLASTAMVGGGTHYPVFQMNCQCGKVVKRRTDPLFVHRDDPSRGDEHITVRCWNCENSVQLSLNGDHYEVSHNIFNFDCPHDGCGGENKIWQKDMVDGYKADCEHCGGAILMSTALRPVAV</sequence>
<dbReference type="RefSeq" id="WP_184092128.1">
    <property type="nucleotide sequence ID" value="NZ_JACIJF010000045.1"/>
</dbReference>
<dbReference type="Proteomes" id="UP000527143">
    <property type="component" value="Unassembled WGS sequence"/>
</dbReference>
<comment type="caution">
    <text evidence="1">The sequence shown here is derived from an EMBL/GenBank/DDBJ whole genome shotgun (WGS) entry which is preliminary data.</text>
</comment>
<gene>
    <name evidence="1" type="ORF">FHT02_004368</name>
</gene>
<name>A0A840YTW7_9SPHN</name>
<protein>
    <submittedName>
        <fullName evidence="1">Uncharacterized protein</fullName>
    </submittedName>
</protein>
<dbReference type="AlphaFoldDB" id="A0A840YTW7"/>
<organism evidence="1 2">
    <name type="scientific">Sphingomonas xinjiangensis</name>
    <dbReference type="NCBI Taxonomy" id="643568"/>
    <lineage>
        <taxon>Bacteria</taxon>
        <taxon>Pseudomonadati</taxon>
        <taxon>Pseudomonadota</taxon>
        <taxon>Alphaproteobacteria</taxon>
        <taxon>Sphingomonadales</taxon>
        <taxon>Sphingomonadaceae</taxon>
        <taxon>Sphingomonas</taxon>
    </lineage>
</organism>
<dbReference type="EMBL" id="JACIJF010000045">
    <property type="protein sequence ID" value="MBB5713105.1"/>
    <property type="molecule type" value="Genomic_DNA"/>
</dbReference>
<reference evidence="1 2" key="1">
    <citation type="submission" date="2020-08" db="EMBL/GenBank/DDBJ databases">
        <title>Genomic Encyclopedia of Type Strains, Phase IV (KMG-IV): sequencing the most valuable type-strain genomes for metagenomic binning, comparative biology and taxonomic classification.</title>
        <authorList>
            <person name="Goeker M."/>
        </authorList>
    </citation>
    <scope>NUCLEOTIDE SEQUENCE [LARGE SCALE GENOMIC DNA]</scope>
    <source>
        <strain evidence="1 2">DSM 26736</strain>
    </source>
</reference>
<proteinExistence type="predicted"/>
<evidence type="ECO:0000313" key="2">
    <source>
        <dbReference type="Proteomes" id="UP000527143"/>
    </source>
</evidence>